<dbReference type="SMART" id="SM00419">
    <property type="entry name" value="HTH_CRP"/>
    <property type="match status" value="1"/>
</dbReference>
<name>A0A7W7N2T4_9CAUL</name>
<dbReference type="EMBL" id="JACHKY010000002">
    <property type="protein sequence ID" value="MBB4797675.1"/>
    <property type="molecule type" value="Genomic_DNA"/>
</dbReference>
<dbReference type="GO" id="GO:0006355">
    <property type="term" value="P:regulation of DNA-templated transcription"/>
    <property type="evidence" value="ECO:0007669"/>
    <property type="project" value="InterPro"/>
</dbReference>
<dbReference type="InterPro" id="IPR014710">
    <property type="entry name" value="RmlC-like_jellyroll"/>
</dbReference>
<dbReference type="InterPro" id="IPR036390">
    <property type="entry name" value="WH_DNA-bd_sf"/>
</dbReference>
<sequence>MQTSQSVTPFHTASQRANLGLQDHPVFQALPPRAQAIAAEKSILIHLDSGETAPGSGCLHFVLAGVLGLSPGNERVCVSAVVAGAVYGWDRALDPDAPLPVARALIDTLTCQVPTACIVDSMGREWLTRLVARQSPRRLHFLAEEAVCNASHLVVERLAKWLVRLHCGANGAPLSLTQADIGAMLGVQRTSINAAAGRLQTEGLVRFGRGKVQILNLAGLRAVSCGCGEARPGQRTTLVKHKMEVPSWSPVAHGDAAGVQRTVAS</sequence>
<evidence type="ECO:0000313" key="3">
    <source>
        <dbReference type="Proteomes" id="UP000539957"/>
    </source>
</evidence>
<evidence type="ECO:0000259" key="1">
    <source>
        <dbReference type="PROSITE" id="PS51063"/>
    </source>
</evidence>
<accession>A0A7W7N2T4</accession>
<dbReference type="AlphaFoldDB" id="A0A7W7N2T4"/>
<dbReference type="PROSITE" id="PS51063">
    <property type="entry name" value="HTH_CRP_2"/>
    <property type="match status" value="1"/>
</dbReference>
<feature type="domain" description="HTH crp-type" evidence="1">
    <location>
        <begin position="152"/>
        <end position="218"/>
    </location>
</feature>
<reference evidence="2 3" key="1">
    <citation type="submission" date="2020-08" db="EMBL/GenBank/DDBJ databases">
        <title>Functional genomics of gut bacteria from endangered species of beetles.</title>
        <authorList>
            <person name="Carlos-Shanley C."/>
        </authorList>
    </citation>
    <scope>NUCLEOTIDE SEQUENCE [LARGE SCALE GENOMIC DNA]</scope>
    <source>
        <strain evidence="2 3">S00123</strain>
    </source>
</reference>
<gene>
    <name evidence="2" type="ORF">HNP32_001399</name>
</gene>
<organism evidence="2 3">
    <name type="scientific">Brevundimonas bullata</name>
    <dbReference type="NCBI Taxonomy" id="13160"/>
    <lineage>
        <taxon>Bacteria</taxon>
        <taxon>Pseudomonadati</taxon>
        <taxon>Pseudomonadota</taxon>
        <taxon>Alphaproteobacteria</taxon>
        <taxon>Caulobacterales</taxon>
        <taxon>Caulobacteraceae</taxon>
        <taxon>Brevundimonas</taxon>
    </lineage>
</organism>
<dbReference type="GO" id="GO:0003677">
    <property type="term" value="F:DNA binding"/>
    <property type="evidence" value="ECO:0007669"/>
    <property type="project" value="InterPro"/>
</dbReference>
<evidence type="ECO:0000313" key="2">
    <source>
        <dbReference type="EMBL" id="MBB4797675.1"/>
    </source>
</evidence>
<proteinExistence type="predicted"/>
<comment type="caution">
    <text evidence="2">The sequence shown here is derived from an EMBL/GenBank/DDBJ whole genome shotgun (WGS) entry which is preliminary data.</text>
</comment>
<dbReference type="RefSeq" id="WP_184268445.1">
    <property type="nucleotide sequence ID" value="NZ_JACHKY010000002.1"/>
</dbReference>
<dbReference type="Gene3D" id="2.60.120.10">
    <property type="entry name" value="Jelly Rolls"/>
    <property type="match status" value="1"/>
</dbReference>
<dbReference type="InterPro" id="IPR012318">
    <property type="entry name" value="HTH_CRP"/>
</dbReference>
<keyword evidence="3" id="KW-1185">Reference proteome</keyword>
<dbReference type="Pfam" id="PF13545">
    <property type="entry name" value="HTH_Crp_2"/>
    <property type="match status" value="1"/>
</dbReference>
<dbReference type="Proteomes" id="UP000539957">
    <property type="component" value="Unassembled WGS sequence"/>
</dbReference>
<dbReference type="SUPFAM" id="SSF46785">
    <property type="entry name" value="Winged helix' DNA-binding domain"/>
    <property type="match status" value="1"/>
</dbReference>
<protein>
    <submittedName>
        <fullName evidence="2">CRP-like cAMP-binding protein</fullName>
    </submittedName>
</protein>